<dbReference type="Proteomes" id="UP000229901">
    <property type="component" value="Unassembled WGS sequence"/>
</dbReference>
<keyword evidence="6" id="KW-1133">Transmembrane helix</keyword>
<protein>
    <recommendedName>
        <fullName evidence="3 6">Signal peptidase I</fullName>
        <ecNumber evidence="3 6">3.4.21.89</ecNumber>
    </recommendedName>
</protein>
<dbReference type="Pfam" id="PF10502">
    <property type="entry name" value="Peptidase_S26"/>
    <property type="match status" value="1"/>
</dbReference>
<evidence type="ECO:0000256" key="3">
    <source>
        <dbReference type="ARBA" id="ARBA00013208"/>
    </source>
</evidence>
<dbReference type="GO" id="GO:0016020">
    <property type="term" value="C:membrane"/>
    <property type="evidence" value="ECO:0007669"/>
    <property type="project" value="UniProtKB-SubCell"/>
</dbReference>
<dbReference type="AlphaFoldDB" id="A0A2H0V7J7"/>
<comment type="catalytic activity">
    <reaction evidence="1 6">
        <text>Cleavage of hydrophobic, N-terminal signal or leader sequences from secreted and periplasmic proteins.</text>
        <dbReference type="EC" id="3.4.21.89"/>
    </reaction>
</comment>
<accession>A0A2H0V7J7</accession>
<dbReference type="InterPro" id="IPR019533">
    <property type="entry name" value="Peptidase_S26"/>
</dbReference>
<comment type="caution">
    <text evidence="8">The sequence shown here is derived from an EMBL/GenBank/DDBJ whole genome shotgun (WGS) entry which is preliminary data.</text>
</comment>
<feature type="domain" description="Peptidase S26" evidence="7">
    <location>
        <begin position="29"/>
        <end position="190"/>
    </location>
</feature>
<proteinExistence type="inferred from homology"/>
<keyword evidence="4 6" id="KW-0378">Hydrolase</keyword>
<dbReference type="PROSITE" id="PS00761">
    <property type="entry name" value="SPASE_I_3"/>
    <property type="match status" value="1"/>
</dbReference>
<name>A0A2H0V7J7_9BACT</name>
<feature type="active site" evidence="5">
    <location>
        <position position="102"/>
    </location>
</feature>
<keyword evidence="6" id="KW-0812">Transmembrane</keyword>
<feature type="transmembrane region" description="Helical" evidence="6">
    <location>
        <begin position="26"/>
        <end position="49"/>
    </location>
</feature>
<gene>
    <name evidence="8" type="primary">lepB</name>
    <name evidence="8" type="ORF">COT97_02110</name>
</gene>
<dbReference type="NCBIfam" id="TIGR02227">
    <property type="entry name" value="sigpep_I_bact"/>
    <property type="match status" value="1"/>
</dbReference>
<dbReference type="CDD" id="cd06530">
    <property type="entry name" value="S26_SPase_I"/>
    <property type="match status" value="1"/>
</dbReference>
<sequence>MLSKNIDKYTFSQQHDNISMGKRVWYFFWDLVKVVAVALAIIIPVRYFLIQPFYVQGASMEPSFYDQEYLIIDEISYRLSAPDRGDIVVFRYPKDPTQFFIKRIIGRPGETVEVKDGFVFIYAEDGNRKYLLDEYDYLDNGVKTRGDKRWELGEGEYYVLGDNREHSLDSRIFGPVNRGLIVGKVWLRGWPLDRAKIFNGVDYEQFNNGN</sequence>
<dbReference type="Gene3D" id="2.10.109.10">
    <property type="entry name" value="Umud Fragment, subunit A"/>
    <property type="match status" value="1"/>
</dbReference>
<dbReference type="GO" id="GO:0009003">
    <property type="term" value="F:signal peptidase activity"/>
    <property type="evidence" value="ECO:0007669"/>
    <property type="project" value="UniProtKB-EC"/>
</dbReference>
<evidence type="ECO:0000256" key="4">
    <source>
        <dbReference type="ARBA" id="ARBA00022801"/>
    </source>
</evidence>
<dbReference type="InterPro" id="IPR036286">
    <property type="entry name" value="LexA/Signal_pep-like_sf"/>
</dbReference>
<organism evidence="8 9">
    <name type="scientific">Candidatus Falkowbacteria bacterium CG10_big_fil_rev_8_21_14_0_10_39_11</name>
    <dbReference type="NCBI Taxonomy" id="1974565"/>
    <lineage>
        <taxon>Bacteria</taxon>
        <taxon>Candidatus Falkowiibacteriota</taxon>
    </lineage>
</organism>
<dbReference type="EC" id="3.4.21.89" evidence="3 6"/>
<evidence type="ECO:0000256" key="1">
    <source>
        <dbReference type="ARBA" id="ARBA00000677"/>
    </source>
</evidence>
<evidence type="ECO:0000256" key="6">
    <source>
        <dbReference type="RuleBase" id="RU362042"/>
    </source>
</evidence>
<keyword evidence="6" id="KW-0645">Protease</keyword>
<evidence type="ECO:0000313" key="9">
    <source>
        <dbReference type="Proteomes" id="UP000229901"/>
    </source>
</evidence>
<dbReference type="PANTHER" id="PTHR43390:SF1">
    <property type="entry name" value="CHLOROPLAST PROCESSING PEPTIDASE"/>
    <property type="match status" value="1"/>
</dbReference>
<evidence type="ECO:0000256" key="5">
    <source>
        <dbReference type="PIRSR" id="PIRSR600223-1"/>
    </source>
</evidence>
<evidence type="ECO:0000259" key="7">
    <source>
        <dbReference type="Pfam" id="PF10502"/>
    </source>
</evidence>
<dbReference type="InterPro" id="IPR019757">
    <property type="entry name" value="Pept_S26A_signal_pept_1_Lys-AS"/>
</dbReference>
<dbReference type="GO" id="GO:0006465">
    <property type="term" value="P:signal peptide processing"/>
    <property type="evidence" value="ECO:0007669"/>
    <property type="project" value="InterPro"/>
</dbReference>
<dbReference type="InterPro" id="IPR000223">
    <property type="entry name" value="Pept_S26A_signal_pept_1"/>
</dbReference>
<comment type="subcellular location">
    <subcellularLocation>
        <location evidence="6">Membrane</location>
        <topology evidence="6">Single-pass type II membrane protein</topology>
    </subcellularLocation>
</comment>
<dbReference type="EMBL" id="PFAP01000011">
    <property type="protein sequence ID" value="PIR94320.1"/>
    <property type="molecule type" value="Genomic_DNA"/>
</dbReference>
<evidence type="ECO:0000256" key="2">
    <source>
        <dbReference type="ARBA" id="ARBA00009370"/>
    </source>
</evidence>
<dbReference type="InterPro" id="IPR019758">
    <property type="entry name" value="Pept_S26A_signal_pept_1_CS"/>
</dbReference>
<keyword evidence="6" id="KW-0472">Membrane</keyword>
<feature type="active site" evidence="5">
    <location>
        <position position="59"/>
    </location>
</feature>
<dbReference type="PROSITE" id="PS00760">
    <property type="entry name" value="SPASE_I_2"/>
    <property type="match status" value="1"/>
</dbReference>
<dbReference type="PRINTS" id="PR00727">
    <property type="entry name" value="LEADERPTASE"/>
</dbReference>
<dbReference type="GO" id="GO:0004252">
    <property type="term" value="F:serine-type endopeptidase activity"/>
    <property type="evidence" value="ECO:0007669"/>
    <property type="project" value="InterPro"/>
</dbReference>
<reference evidence="9" key="1">
    <citation type="submission" date="2017-09" db="EMBL/GenBank/DDBJ databases">
        <title>Depth-based differentiation of microbial function through sediment-hosted aquifers and enrichment of novel symbionts in the deep terrestrial subsurface.</title>
        <authorList>
            <person name="Probst A.J."/>
            <person name="Ladd B."/>
            <person name="Jarett J.K."/>
            <person name="Geller-Mcgrath D.E."/>
            <person name="Sieber C.M.K."/>
            <person name="Emerson J.B."/>
            <person name="Anantharaman K."/>
            <person name="Thomas B.C."/>
            <person name="Malmstrom R."/>
            <person name="Stieglmeier M."/>
            <person name="Klingl A."/>
            <person name="Woyke T."/>
            <person name="Ryan C.M."/>
            <person name="Banfield J.F."/>
        </authorList>
    </citation>
    <scope>NUCLEOTIDE SEQUENCE [LARGE SCALE GENOMIC DNA]</scope>
</reference>
<evidence type="ECO:0000313" key="8">
    <source>
        <dbReference type="EMBL" id="PIR94320.1"/>
    </source>
</evidence>
<dbReference type="PANTHER" id="PTHR43390">
    <property type="entry name" value="SIGNAL PEPTIDASE I"/>
    <property type="match status" value="1"/>
</dbReference>
<dbReference type="SUPFAM" id="SSF51306">
    <property type="entry name" value="LexA/Signal peptidase"/>
    <property type="match status" value="1"/>
</dbReference>
<comment type="similarity">
    <text evidence="2 6">Belongs to the peptidase S26 family.</text>
</comment>